<evidence type="ECO:0000313" key="3">
    <source>
        <dbReference type="Proteomes" id="UP001629156"/>
    </source>
</evidence>
<protein>
    <recommendedName>
        <fullName evidence="4">PsbP C-terminal domain-containing protein</fullName>
    </recommendedName>
</protein>
<organism evidence="2 3">
    <name type="scientific">Flavobacterium rhizosphaerae</name>
    <dbReference type="NCBI Taxonomy" id="3163298"/>
    <lineage>
        <taxon>Bacteria</taxon>
        <taxon>Pseudomonadati</taxon>
        <taxon>Bacteroidota</taxon>
        <taxon>Flavobacteriia</taxon>
        <taxon>Flavobacteriales</taxon>
        <taxon>Flavobacteriaceae</taxon>
        <taxon>Flavobacterium</taxon>
    </lineage>
</organism>
<reference evidence="2 3" key="1">
    <citation type="submission" date="2024-06" db="EMBL/GenBank/DDBJ databases">
        <authorList>
            <person name="Kaempfer P."/>
            <person name="Viver T."/>
        </authorList>
    </citation>
    <scope>NUCLEOTIDE SEQUENCE [LARGE SCALE GENOMIC DNA]</scope>
    <source>
        <strain evidence="2 3">ST-119</strain>
    </source>
</reference>
<accession>A0ABW8YY97</accession>
<keyword evidence="1" id="KW-0732">Signal</keyword>
<evidence type="ECO:0008006" key="4">
    <source>
        <dbReference type="Google" id="ProtNLM"/>
    </source>
</evidence>
<sequence length="227" mass="25582">MKKISLIVIAVVLMSACCTGCKKENAINTEKFDYGSIKDSTIYVNKFFDFSIEIPKGWDIQTADETAVLMESGKEIVSGENKKLKESIEKSEINTANLLTAFEYDPATNTQTYNPSIMILAENVQNFNHIKSGSDYLNDAKKILSQSNISLKISPTYRHETIAGFDFDIMDAHNNYKGINISQQYYATVKNGFAFCMVLSCNNQKQKQKLMNAISTIGSYKDLKKRR</sequence>
<gene>
    <name evidence="2" type="ORF">ABS766_10860</name>
</gene>
<comment type="caution">
    <text evidence="2">The sequence shown here is derived from an EMBL/GenBank/DDBJ whole genome shotgun (WGS) entry which is preliminary data.</text>
</comment>
<dbReference type="PROSITE" id="PS51257">
    <property type="entry name" value="PROKAR_LIPOPROTEIN"/>
    <property type="match status" value="1"/>
</dbReference>
<proteinExistence type="predicted"/>
<feature type="chain" id="PRO_5047110596" description="PsbP C-terminal domain-containing protein" evidence="1">
    <location>
        <begin position="21"/>
        <end position="227"/>
    </location>
</feature>
<feature type="signal peptide" evidence="1">
    <location>
        <begin position="1"/>
        <end position="20"/>
    </location>
</feature>
<keyword evidence="3" id="KW-1185">Reference proteome</keyword>
<dbReference type="EMBL" id="JBELPZ010000010">
    <property type="protein sequence ID" value="MFL9844917.1"/>
    <property type="molecule type" value="Genomic_DNA"/>
</dbReference>
<dbReference type="RefSeq" id="WP_408085177.1">
    <property type="nucleotide sequence ID" value="NZ_JBELPZ010000010.1"/>
</dbReference>
<evidence type="ECO:0000256" key="1">
    <source>
        <dbReference type="SAM" id="SignalP"/>
    </source>
</evidence>
<dbReference type="Proteomes" id="UP001629156">
    <property type="component" value="Unassembled WGS sequence"/>
</dbReference>
<evidence type="ECO:0000313" key="2">
    <source>
        <dbReference type="EMBL" id="MFL9844917.1"/>
    </source>
</evidence>
<name>A0ABW8YY97_9FLAO</name>